<evidence type="ECO:0000313" key="4">
    <source>
        <dbReference type="EMBL" id="OJD27271.1"/>
    </source>
</evidence>
<feature type="compositionally biased region" description="Low complexity" evidence="2">
    <location>
        <begin position="38"/>
        <end position="51"/>
    </location>
</feature>
<reference evidence="4 5" key="1">
    <citation type="submission" date="2015-08" db="EMBL/GenBank/DDBJ databases">
        <title>Emmonsia species relationships and genome sequence.</title>
        <authorList>
            <person name="Cuomo C.A."/>
            <person name="Schwartz I.S."/>
            <person name="Kenyon C."/>
            <person name="De Hoog G.S."/>
            <person name="Govender N.P."/>
            <person name="Botha A."/>
            <person name="Moreno L."/>
            <person name="De Vries M."/>
            <person name="Munoz J.F."/>
            <person name="Stielow J.B."/>
        </authorList>
    </citation>
    <scope>NUCLEOTIDE SEQUENCE [LARGE SCALE GENOMIC DNA]</scope>
    <source>
        <strain evidence="4 5">EI222</strain>
    </source>
</reference>
<evidence type="ECO:0000256" key="1">
    <source>
        <dbReference type="SAM" id="Coils"/>
    </source>
</evidence>
<feature type="compositionally biased region" description="Basic and acidic residues" evidence="2">
    <location>
        <begin position="394"/>
        <end position="409"/>
    </location>
</feature>
<feature type="compositionally biased region" description="Gly residues" evidence="2">
    <location>
        <begin position="1054"/>
        <end position="1074"/>
    </location>
</feature>
<name>A0A1J9RFB3_9EURO</name>
<dbReference type="STRING" id="1658174.A0A1J9RFB3"/>
<dbReference type="OrthoDB" id="5588096at2759"/>
<dbReference type="GO" id="GO:0005078">
    <property type="term" value="F:MAP-kinase scaffold activity"/>
    <property type="evidence" value="ECO:0007669"/>
    <property type="project" value="TreeGrafter"/>
</dbReference>
<organism evidence="4 5">
    <name type="scientific">Blastomyces percursus</name>
    <dbReference type="NCBI Taxonomy" id="1658174"/>
    <lineage>
        <taxon>Eukaryota</taxon>
        <taxon>Fungi</taxon>
        <taxon>Dikarya</taxon>
        <taxon>Ascomycota</taxon>
        <taxon>Pezizomycotina</taxon>
        <taxon>Eurotiomycetes</taxon>
        <taxon>Eurotiomycetidae</taxon>
        <taxon>Onygenales</taxon>
        <taxon>Ajellomycetaceae</taxon>
        <taxon>Blastomyces</taxon>
    </lineage>
</organism>
<protein>
    <recommendedName>
        <fullName evidence="3">GIT Spa2 homology (SHD) domain-containing protein</fullName>
    </recommendedName>
</protein>
<feature type="domain" description="GIT Spa2 homology (SHD)" evidence="3">
    <location>
        <begin position="156"/>
        <end position="186"/>
    </location>
</feature>
<dbReference type="PANTHER" id="PTHR21601">
    <property type="entry name" value="SPA2 PROTEIN"/>
    <property type="match status" value="1"/>
</dbReference>
<feature type="compositionally biased region" description="Gly residues" evidence="2">
    <location>
        <begin position="339"/>
        <end position="348"/>
    </location>
</feature>
<accession>A0A1J9RFB3</accession>
<feature type="compositionally biased region" description="Gly residues" evidence="2">
    <location>
        <begin position="305"/>
        <end position="315"/>
    </location>
</feature>
<dbReference type="GO" id="GO:0005826">
    <property type="term" value="C:actomyosin contractile ring"/>
    <property type="evidence" value="ECO:0007669"/>
    <property type="project" value="TreeGrafter"/>
</dbReference>
<dbReference type="AlphaFoldDB" id="A0A1J9RFB3"/>
<dbReference type="SMART" id="SM00555">
    <property type="entry name" value="GIT"/>
    <property type="match status" value="2"/>
</dbReference>
<feature type="compositionally biased region" description="Pro residues" evidence="2">
    <location>
        <begin position="190"/>
        <end position="202"/>
    </location>
</feature>
<feature type="compositionally biased region" description="Acidic residues" evidence="2">
    <location>
        <begin position="378"/>
        <end position="393"/>
    </location>
</feature>
<dbReference type="Proteomes" id="UP000242791">
    <property type="component" value="Unassembled WGS sequence"/>
</dbReference>
<feature type="region of interest" description="Disordered" evidence="2">
    <location>
        <begin position="1054"/>
        <end position="1090"/>
    </location>
</feature>
<evidence type="ECO:0000313" key="5">
    <source>
        <dbReference type="Proteomes" id="UP000242791"/>
    </source>
</evidence>
<feature type="region of interest" description="Disordered" evidence="2">
    <location>
        <begin position="1"/>
        <end position="120"/>
    </location>
</feature>
<evidence type="ECO:0000259" key="3">
    <source>
        <dbReference type="SMART" id="SM00555"/>
    </source>
</evidence>
<feature type="region of interest" description="Disordered" evidence="2">
    <location>
        <begin position="952"/>
        <end position="979"/>
    </location>
</feature>
<dbReference type="Pfam" id="PF08518">
    <property type="entry name" value="GIT_SHD"/>
    <property type="match status" value="2"/>
</dbReference>
<keyword evidence="5" id="KW-1185">Reference proteome</keyword>
<sequence length="1090" mass="119481">MSPVSSTDGSEWSGVDRYQSMGGKSDTPQSPALPHGRSALASPPISASGGPPYSPLQMHAPDAPDPAPSGSRSSTNGGPPSVNGLAPRRPSDVSQNPSPPSSITSKSRASDGTLSDQRSKRYKMMEDLLLKHYAVLKRYLRGQGREDPTASQPNKARDKLLRLSPSQVMDLSTDVYDELLRRQAVSPNRPGGPRPDVPPYLPPRQEFHEKRNQARQVLSSLQQPRFRNLAKDVLCELERRFPHFAGMDRSRRVSPALSVRGGYGSGLTSNGYDPRPGSNGSFGYGPNGYPPPPRTQSRGPMPHGSGPGPGPGGRGLPPNPHQGSRFPPRQGSLSHSSAAGGGPPGAGLGINEEAIPENAPFPKSFQSNTIVPNKSTMVEEEEEEAGDVDEEEDAASRYDDDNDPDRRSDAFVLDKVLQSRGGTTTTTDGVGVDGGGGSEMDKQKLAEVQGQVSKLEKQVEELEKSKDEEVEMLRVEMANNSNAWDSERREWESMREDWDRAKKEWDKMKLDLEVKLSEAQDLNASLQDQLEGERRQYEASEQDLQQQVQQALVAAAAVTEKAGTDTDADGGIWRSRAEDIERENQELREELRKQREVTEQVRKEAFNFLQEMRALSERTQKQCEREERLTQDFQRMEEEVKIWKNRYAKTKSQLRHLRSSSSGLPGGIQDATVIARENDLSHPDGLVKDVHLTKFQMSIDDLLRTARISEPAQVLEQMKAVVFAVRYITRDIENAQGSGTDELTNSRSRAKARVSVTANNLITASKNFANSNGMSPVSLLDAAASHLTAAIIELVRTVKVRPTPVGELSEDDYDENNLDPMQSPAYFSVPPSLSRMSGNDSVYSAISSPHSVRSPGRTSSRIPPSHRKTYSSGQLLAGGGLRTGLGINELDGELEELRLYLEDQTEGVVQSIQALVSSIRAEPDDMSAIRTHIDAISAVVSKVIDATESAMTRQQQQHQRQNHQRSNSNNDNQNTTDLNINNNTILRDRAGPIIRILSECRDKLAEAGAQGIQAMSVSEMREVTGKLPPIAFQIARETKELVQRLDQMEMMGGGNHSSGGGRGGGEGVIGGPIGGWRRAAEDHDDDDDFR</sequence>
<dbReference type="Pfam" id="PF23742">
    <property type="entry name" value="VBS_C3G9"/>
    <property type="match status" value="1"/>
</dbReference>
<keyword evidence="1" id="KW-0175">Coiled coil</keyword>
<dbReference type="GO" id="GO:1902716">
    <property type="term" value="C:cell cortex of growing cell tip"/>
    <property type="evidence" value="ECO:0007669"/>
    <property type="project" value="TreeGrafter"/>
</dbReference>
<feature type="compositionally biased region" description="Polar residues" evidence="2">
    <location>
        <begin position="1"/>
        <end position="10"/>
    </location>
</feature>
<feature type="region of interest" description="Disordered" evidence="2">
    <location>
        <begin position="183"/>
        <end position="204"/>
    </location>
</feature>
<dbReference type="VEuPathDB" id="FungiDB:ACJ73_01340"/>
<feature type="compositionally biased region" description="Polar residues" evidence="2">
    <location>
        <begin position="364"/>
        <end position="376"/>
    </location>
</feature>
<evidence type="ECO:0000256" key="2">
    <source>
        <dbReference type="SAM" id="MobiDB-lite"/>
    </source>
</evidence>
<feature type="region of interest" description="Disordered" evidence="2">
    <location>
        <begin position="256"/>
        <end position="440"/>
    </location>
</feature>
<gene>
    <name evidence="4" type="ORF">ACJ73_01340</name>
</gene>
<dbReference type="EMBL" id="LGTZ01000119">
    <property type="protein sequence ID" value="OJD27271.1"/>
    <property type="molecule type" value="Genomic_DNA"/>
</dbReference>
<feature type="region of interest" description="Disordered" evidence="2">
    <location>
        <begin position="840"/>
        <end position="875"/>
    </location>
</feature>
<feature type="compositionally biased region" description="Polar residues" evidence="2">
    <location>
        <begin position="840"/>
        <end position="862"/>
    </location>
</feature>
<dbReference type="InterPro" id="IPR013724">
    <property type="entry name" value="GIT_SHD"/>
</dbReference>
<feature type="domain" description="GIT Spa2 homology (SHD)" evidence="3">
    <location>
        <begin position="214"/>
        <end position="244"/>
    </location>
</feature>
<proteinExistence type="predicted"/>
<feature type="compositionally biased region" description="Polar residues" evidence="2">
    <location>
        <begin position="92"/>
        <end position="116"/>
    </location>
</feature>
<dbReference type="InterPro" id="IPR039892">
    <property type="entry name" value="Spa2/Sph1"/>
</dbReference>
<feature type="compositionally biased region" description="Low complexity" evidence="2">
    <location>
        <begin position="421"/>
        <end position="430"/>
    </location>
</feature>
<comment type="caution">
    <text evidence="4">The sequence shown here is derived from an EMBL/GenBank/DDBJ whole genome shotgun (WGS) entry which is preliminary data.</text>
</comment>
<dbReference type="InterPro" id="IPR056439">
    <property type="entry name" value="VBS_C3G9"/>
</dbReference>
<feature type="coiled-coil region" evidence="1">
    <location>
        <begin position="509"/>
        <end position="653"/>
    </location>
</feature>
<dbReference type="PANTHER" id="PTHR21601:SF0">
    <property type="entry name" value="PROTEIN SPA2-RELATED"/>
    <property type="match status" value="1"/>
</dbReference>